<evidence type="ECO:0000313" key="2">
    <source>
        <dbReference type="Proteomes" id="UP001151760"/>
    </source>
</evidence>
<protein>
    <recommendedName>
        <fullName evidence="3">Integrase, catalytic region, zinc finger, CCHC-type, peptidase aspartic, catalytic</fullName>
    </recommendedName>
</protein>
<gene>
    <name evidence="1" type="ORF">Tco_0800902</name>
</gene>
<evidence type="ECO:0008006" key="3">
    <source>
        <dbReference type="Google" id="ProtNLM"/>
    </source>
</evidence>
<name>A0ABQ4ZUG4_9ASTR</name>
<keyword evidence="2" id="KW-1185">Reference proteome</keyword>
<evidence type="ECO:0000313" key="1">
    <source>
        <dbReference type="EMBL" id="GJS93934.1"/>
    </source>
</evidence>
<reference evidence="1" key="1">
    <citation type="journal article" date="2022" name="Int. J. Mol. Sci.">
        <title>Draft Genome of Tanacetum Coccineum: Genomic Comparison of Closely Related Tanacetum-Family Plants.</title>
        <authorList>
            <person name="Yamashiro T."/>
            <person name="Shiraishi A."/>
            <person name="Nakayama K."/>
            <person name="Satake H."/>
        </authorList>
    </citation>
    <scope>NUCLEOTIDE SEQUENCE</scope>
</reference>
<proteinExistence type="predicted"/>
<reference evidence="1" key="2">
    <citation type="submission" date="2022-01" db="EMBL/GenBank/DDBJ databases">
        <authorList>
            <person name="Yamashiro T."/>
            <person name="Shiraishi A."/>
            <person name="Satake H."/>
            <person name="Nakayama K."/>
        </authorList>
    </citation>
    <scope>NUCLEOTIDE SEQUENCE</scope>
</reference>
<organism evidence="1 2">
    <name type="scientific">Tanacetum coccineum</name>
    <dbReference type="NCBI Taxonomy" id="301880"/>
    <lineage>
        <taxon>Eukaryota</taxon>
        <taxon>Viridiplantae</taxon>
        <taxon>Streptophyta</taxon>
        <taxon>Embryophyta</taxon>
        <taxon>Tracheophyta</taxon>
        <taxon>Spermatophyta</taxon>
        <taxon>Magnoliopsida</taxon>
        <taxon>eudicotyledons</taxon>
        <taxon>Gunneridae</taxon>
        <taxon>Pentapetalae</taxon>
        <taxon>asterids</taxon>
        <taxon>campanulids</taxon>
        <taxon>Asterales</taxon>
        <taxon>Asteraceae</taxon>
        <taxon>Asteroideae</taxon>
        <taxon>Anthemideae</taxon>
        <taxon>Anthemidinae</taxon>
        <taxon>Tanacetum</taxon>
    </lineage>
</organism>
<accession>A0ABQ4ZUG4</accession>
<sequence>MQGTSLTKQERESKLYDEFDKFAYKKGETLREFYLRFLLLLNDMNIYNMKLEQFQVNTKFLNTLPPEWSKFVTDVKLVRDLHTTNIDQLHAYLGQHEFRANEDRLMHEQNSDPLALVSPQYGSPYQSQQYSTHQSSTLLSITYPSNDYQSSIHHNVYSPSSSIPQLEYAPLVNQQSEFSQPESGLIVPVFQKGDDHIDAINHMMSFLTAVGRQTSLAAGTSRTYTPGASGSNSGKQRTVICYNYKGKCYMSKQCTKPKRKRDDSWFKDKVLLVQAQASGQNLHEEELTFLADTGIPEGQATQTVITHNAAYQADDLDAYDSDCDELNTVKVALMANLSHYGSDALAESNVVNHSETEITSDSNIIPYSQYVIKSQHAAIQNSNSSRQQDALILSVIEQLKS</sequence>
<dbReference type="Pfam" id="PF14223">
    <property type="entry name" value="Retrotran_gag_2"/>
    <property type="match status" value="1"/>
</dbReference>
<comment type="caution">
    <text evidence="1">The sequence shown here is derived from an EMBL/GenBank/DDBJ whole genome shotgun (WGS) entry which is preliminary data.</text>
</comment>
<dbReference type="Proteomes" id="UP001151760">
    <property type="component" value="Unassembled WGS sequence"/>
</dbReference>
<dbReference type="EMBL" id="BQNB010011694">
    <property type="protein sequence ID" value="GJS93934.1"/>
    <property type="molecule type" value="Genomic_DNA"/>
</dbReference>